<evidence type="ECO:0000256" key="1">
    <source>
        <dbReference type="ARBA" id="ARBA00022741"/>
    </source>
</evidence>
<dbReference type="GO" id="GO:0005737">
    <property type="term" value="C:cytoplasm"/>
    <property type="evidence" value="ECO:0007669"/>
    <property type="project" value="TreeGrafter"/>
</dbReference>
<dbReference type="InterPro" id="IPR001650">
    <property type="entry name" value="Helicase_C-like"/>
</dbReference>
<dbReference type="PANTHER" id="PTHR18934">
    <property type="entry name" value="ATP-DEPENDENT RNA HELICASE"/>
    <property type="match status" value="1"/>
</dbReference>
<dbReference type="GO" id="GO:0005524">
    <property type="term" value="F:ATP binding"/>
    <property type="evidence" value="ECO:0007669"/>
    <property type="project" value="UniProtKB-KW"/>
</dbReference>
<dbReference type="PROSITE" id="PS51194">
    <property type="entry name" value="HELICASE_CTER"/>
    <property type="match status" value="1"/>
</dbReference>
<dbReference type="GO" id="GO:0005634">
    <property type="term" value="C:nucleus"/>
    <property type="evidence" value="ECO:0007669"/>
    <property type="project" value="TreeGrafter"/>
</dbReference>
<sequence>MSATLNAEQFSKYYDNCPSINIPGFTYPVEELYLEDVLHLTNFTAFKPPRQEQGWKKHMPQNKSKLRKVDEFKDFIEPYVRHLQSQKKYSSRVLECLKNPNSEDICLELVEALLHHICSTKEDGAILVFLPGWADISSLHNIITNSGRYPLSRYTVIPLHSMMPTTTQKSVFDRPPRGVRKIVLATNIAETSITIDDVVYVVDCGKIKMKNFDVENNIATLKSEWVSLANARQRKGRAGRVQPGVCYHLYTRAREMTLENYPLPEMLRSRLEEVILQLKILQLGQAEPFLQRVMDPPDPRVLEISLKLLHTLNALDSDENLTPLGYHLANLPLDPQTGKMILMGAMFSCIDPIFSVAASLTFKDPFVIPLAMGIKILKSMLAVTRKDKIRNEDVRSRVGIYGTHEIVEEAKKRWYGHIMSIEGERIPRRFEAMFPLISGSVVSKVIHSYISLALRFAGVSDQTILAKVVSGRVILLKVDQGCLS</sequence>
<dbReference type="PANTHER" id="PTHR18934:SF237">
    <property type="entry name" value="ATP-DEPENDENT DNA_RNA HELICASE DHX36"/>
    <property type="match status" value="1"/>
</dbReference>
<keyword evidence="2" id="KW-0378">Hydrolase</keyword>
<dbReference type="SMART" id="SM00847">
    <property type="entry name" value="HA2"/>
    <property type="match status" value="1"/>
</dbReference>
<dbReference type="FunFam" id="3.40.50.300:FF:001528">
    <property type="entry name" value="ATP-dependent RNA helicase YTHDC2"/>
    <property type="match status" value="1"/>
</dbReference>
<dbReference type="Pfam" id="PF00271">
    <property type="entry name" value="Helicase_C"/>
    <property type="match status" value="1"/>
</dbReference>
<dbReference type="InterPro" id="IPR007502">
    <property type="entry name" value="Helicase-assoc_dom"/>
</dbReference>
<keyword evidence="3" id="KW-0347">Helicase</keyword>
<dbReference type="GO" id="GO:0003724">
    <property type="term" value="F:RNA helicase activity"/>
    <property type="evidence" value="ECO:0007669"/>
    <property type="project" value="TreeGrafter"/>
</dbReference>
<name>A0A7R9D723_TIMPO</name>
<dbReference type="FunFam" id="1.20.120.1080:FF:000002">
    <property type="entry name" value="Putative ATP-dependent RNA helicase DHX36"/>
    <property type="match status" value="1"/>
</dbReference>
<dbReference type="GO" id="GO:0016787">
    <property type="term" value="F:hydrolase activity"/>
    <property type="evidence" value="ECO:0007669"/>
    <property type="project" value="UniProtKB-KW"/>
</dbReference>
<dbReference type="Gene3D" id="3.40.50.300">
    <property type="entry name" value="P-loop containing nucleotide triphosphate hydrolases"/>
    <property type="match status" value="1"/>
</dbReference>
<evidence type="ECO:0000259" key="5">
    <source>
        <dbReference type="PROSITE" id="PS51194"/>
    </source>
</evidence>
<dbReference type="GO" id="GO:0002151">
    <property type="term" value="F:G-quadruplex RNA binding"/>
    <property type="evidence" value="ECO:0007669"/>
    <property type="project" value="TreeGrafter"/>
</dbReference>
<dbReference type="CDD" id="cd18791">
    <property type="entry name" value="SF2_C_RHA"/>
    <property type="match status" value="1"/>
</dbReference>
<dbReference type="EMBL" id="OD004109">
    <property type="protein sequence ID" value="CAD7409308.1"/>
    <property type="molecule type" value="Genomic_DNA"/>
</dbReference>
<dbReference type="GO" id="GO:0051880">
    <property type="term" value="F:G-quadruplex DNA binding"/>
    <property type="evidence" value="ECO:0007669"/>
    <property type="project" value="TreeGrafter"/>
</dbReference>
<keyword evidence="1" id="KW-0547">Nucleotide-binding</keyword>
<organism evidence="6">
    <name type="scientific">Timema poppense</name>
    <name type="common">Walking stick</name>
    <dbReference type="NCBI Taxonomy" id="170557"/>
    <lineage>
        <taxon>Eukaryota</taxon>
        <taxon>Metazoa</taxon>
        <taxon>Ecdysozoa</taxon>
        <taxon>Arthropoda</taxon>
        <taxon>Hexapoda</taxon>
        <taxon>Insecta</taxon>
        <taxon>Pterygota</taxon>
        <taxon>Neoptera</taxon>
        <taxon>Polyneoptera</taxon>
        <taxon>Phasmatodea</taxon>
        <taxon>Timematodea</taxon>
        <taxon>Timematoidea</taxon>
        <taxon>Timematidae</taxon>
        <taxon>Timema</taxon>
    </lineage>
</organism>
<keyword evidence="4" id="KW-0067">ATP-binding</keyword>
<dbReference type="Pfam" id="PF04408">
    <property type="entry name" value="WHD_HA2"/>
    <property type="match status" value="1"/>
</dbReference>
<dbReference type="GO" id="GO:0003678">
    <property type="term" value="F:DNA helicase activity"/>
    <property type="evidence" value="ECO:0007669"/>
    <property type="project" value="TreeGrafter"/>
</dbReference>
<protein>
    <recommendedName>
        <fullName evidence="5">Helicase C-terminal domain-containing protein</fullName>
    </recommendedName>
</protein>
<evidence type="ECO:0000256" key="2">
    <source>
        <dbReference type="ARBA" id="ARBA00022801"/>
    </source>
</evidence>
<reference evidence="6" key="1">
    <citation type="submission" date="2020-11" db="EMBL/GenBank/DDBJ databases">
        <authorList>
            <person name="Tran Van P."/>
        </authorList>
    </citation>
    <scope>NUCLEOTIDE SEQUENCE</scope>
</reference>
<gene>
    <name evidence="6" type="ORF">TPSB3V08_LOCUS6780</name>
</gene>
<feature type="domain" description="Helicase C-terminal" evidence="5">
    <location>
        <begin position="112"/>
        <end position="282"/>
    </location>
</feature>
<dbReference type="AlphaFoldDB" id="A0A7R9D723"/>
<evidence type="ECO:0000313" key="6">
    <source>
        <dbReference type="EMBL" id="CAD7409308.1"/>
    </source>
</evidence>
<dbReference type="SMART" id="SM00490">
    <property type="entry name" value="HELICc"/>
    <property type="match status" value="1"/>
</dbReference>
<dbReference type="Pfam" id="PF21010">
    <property type="entry name" value="HA2_C"/>
    <property type="match status" value="1"/>
</dbReference>
<dbReference type="Gene3D" id="1.20.120.1080">
    <property type="match status" value="1"/>
</dbReference>
<accession>A0A7R9D723</accession>
<evidence type="ECO:0000256" key="4">
    <source>
        <dbReference type="ARBA" id="ARBA00022840"/>
    </source>
</evidence>
<proteinExistence type="predicted"/>
<dbReference type="InterPro" id="IPR027417">
    <property type="entry name" value="P-loop_NTPase"/>
</dbReference>
<evidence type="ECO:0000256" key="3">
    <source>
        <dbReference type="ARBA" id="ARBA00022806"/>
    </source>
</evidence>
<dbReference type="InterPro" id="IPR048333">
    <property type="entry name" value="HA2_WH"/>
</dbReference>
<dbReference type="SUPFAM" id="SSF52540">
    <property type="entry name" value="P-loop containing nucleoside triphosphate hydrolases"/>
    <property type="match status" value="1"/>
</dbReference>